<name>A0A0W8E5V9_9ZZZZ</name>
<feature type="domain" description="MoaB/Mog" evidence="1">
    <location>
        <begin position="5"/>
        <end position="171"/>
    </location>
</feature>
<dbReference type="NCBIfam" id="TIGR00199">
    <property type="entry name" value="PncC_domain"/>
    <property type="match status" value="1"/>
</dbReference>
<dbReference type="SUPFAM" id="SSF53218">
    <property type="entry name" value="Molybdenum cofactor biosynthesis proteins"/>
    <property type="match status" value="1"/>
</dbReference>
<dbReference type="Gene3D" id="3.90.950.20">
    <property type="entry name" value="CinA-like"/>
    <property type="match status" value="1"/>
</dbReference>
<accession>A0A0W8E5V9</accession>
<dbReference type="EMBL" id="LNQE01001867">
    <property type="protein sequence ID" value="KUG03805.1"/>
    <property type="molecule type" value="Genomic_DNA"/>
</dbReference>
<dbReference type="CDD" id="cd00885">
    <property type="entry name" value="cinA"/>
    <property type="match status" value="1"/>
</dbReference>
<dbReference type="InterPro" id="IPR001453">
    <property type="entry name" value="MoaB/Mog_dom"/>
</dbReference>
<sequence length="418" mass="45635">MVTAYIVSTGTELLMGSTSDTNSIFLSRQLIELGIKVQGKIVVGDDAGDIKRAFEYGLSAADMVISSGGLGPTNDDLTKEMACEVMDCQAVLIDEELERVKNYFIKRGRPMPESNIKQAMFPPGAVILRNKRGTAPGMYLRQKAKLIVLLPGPPHEMKSMYFNEVEPRLADEYALWDKSYACRTIKVFGPGESQVEVMLGELIERPQGYSMALTAKSGEIHIGIQVYGKDINECPKKLDEITNRVREKLGNNIFGVDEDTMLDITASSLKRQNKRIALAESCTGGLLAKMLTDLPGSSDYFWGGVTAYNDEAKQLMLGVKEETLDKYGAVSFETAEEMVRGLVNISGTDVGVSITGIAGPSGGSDDKPVGLVYIGVICDGVYNVKELRFGGQRDMIRVLAARTALDMVRRILNAQEGK</sequence>
<comment type="caution">
    <text evidence="2">The sequence shown here is derived from an EMBL/GenBank/DDBJ whole genome shotgun (WGS) entry which is preliminary data.</text>
</comment>
<dbReference type="Pfam" id="PF18146">
    <property type="entry name" value="CinA_KH"/>
    <property type="match status" value="1"/>
</dbReference>
<dbReference type="InterPro" id="IPR036425">
    <property type="entry name" value="MoaB/Mog-like_dom_sf"/>
</dbReference>
<dbReference type="PANTHER" id="PTHR13939">
    <property type="entry name" value="NICOTINAMIDE-NUCLEOTIDE AMIDOHYDROLASE PNCC"/>
    <property type="match status" value="1"/>
</dbReference>
<dbReference type="NCBIfam" id="NF001813">
    <property type="entry name" value="PRK00549.1"/>
    <property type="match status" value="1"/>
</dbReference>
<dbReference type="PIRSF" id="PIRSF006728">
    <property type="entry name" value="CinA"/>
    <property type="match status" value="1"/>
</dbReference>
<dbReference type="InterPro" id="IPR050101">
    <property type="entry name" value="CinA"/>
</dbReference>
<organism evidence="2">
    <name type="scientific">hydrocarbon metagenome</name>
    <dbReference type="NCBI Taxonomy" id="938273"/>
    <lineage>
        <taxon>unclassified sequences</taxon>
        <taxon>metagenomes</taxon>
        <taxon>ecological metagenomes</taxon>
    </lineage>
</organism>
<dbReference type="InterPro" id="IPR008135">
    <property type="entry name" value="Competence-induced_CinA"/>
</dbReference>
<dbReference type="InterPro" id="IPR036653">
    <property type="entry name" value="CinA-like_C"/>
</dbReference>
<dbReference type="Gene3D" id="3.40.980.10">
    <property type="entry name" value="MoaB/Mog-like domain"/>
    <property type="match status" value="1"/>
</dbReference>
<protein>
    <submittedName>
        <fullName evidence="2">C-terminal domain of cina type s</fullName>
    </submittedName>
</protein>
<dbReference type="Gene3D" id="3.30.70.2860">
    <property type="match status" value="1"/>
</dbReference>
<evidence type="ECO:0000259" key="1">
    <source>
        <dbReference type="SMART" id="SM00852"/>
    </source>
</evidence>
<dbReference type="InterPro" id="IPR041424">
    <property type="entry name" value="CinA_KH"/>
</dbReference>
<reference evidence="2" key="1">
    <citation type="journal article" date="2015" name="Proc. Natl. Acad. Sci. U.S.A.">
        <title>Networks of energetic and metabolic interactions define dynamics in microbial communities.</title>
        <authorList>
            <person name="Embree M."/>
            <person name="Liu J.K."/>
            <person name="Al-Bassam M.M."/>
            <person name="Zengler K."/>
        </authorList>
    </citation>
    <scope>NUCLEOTIDE SEQUENCE</scope>
</reference>
<dbReference type="HAMAP" id="MF_00226_B">
    <property type="entry name" value="CinA_B"/>
    <property type="match status" value="1"/>
</dbReference>
<dbReference type="Pfam" id="PF02464">
    <property type="entry name" value="CinA"/>
    <property type="match status" value="1"/>
</dbReference>
<dbReference type="PANTHER" id="PTHR13939:SF0">
    <property type="entry name" value="NMN AMIDOHYDROLASE-LIKE PROTEIN YFAY"/>
    <property type="match status" value="1"/>
</dbReference>
<dbReference type="SUPFAM" id="SSF142433">
    <property type="entry name" value="CinA-like"/>
    <property type="match status" value="1"/>
</dbReference>
<proteinExistence type="inferred from homology"/>
<gene>
    <name evidence="2" type="ORF">ASZ90_018767</name>
</gene>
<dbReference type="SMART" id="SM00852">
    <property type="entry name" value="MoCF_biosynth"/>
    <property type="match status" value="1"/>
</dbReference>
<dbReference type="InterPro" id="IPR008136">
    <property type="entry name" value="CinA_C"/>
</dbReference>
<dbReference type="NCBIfam" id="TIGR00200">
    <property type="entry name" value="cinA_nterm"/>
    <property type="match status" value="1"/>
</dbReference>
<dbReference type="AlphaFoldDB" id="A0A0W8E5V9"/>
<dbReference type="Pfam" id="PF00994">
    <property type="entry name" value="MoCF_biosynth"/>
    <property type="match status" value="1"/>
</dbReference>
<evidence type="ECO:0000313" key="2">
    <source>
        <dbReference type="EMBL" id="KUG03805.1"/>
    </source>
</evidence>